<comment type="caution">
    <text evidence="2">The sequence shown here is derived from an EMBL/GenBank/DDBJ whole genome shotgun (WGS) entry which is preliminary data.</text>
</comment>
<keyword evidence="1" id="KW-1133">Transmembrane helix</keyword>
<keyword evidence="3" id="KW-1185">Reference proteome</keyword>
<keyword evidence="1" id="KW-0472">Membrane</keyword>
<reference evidence="3" key="1">
    <citation type="journal article" date="2019" name="Int. J. Syst. Evol. Microbiol.">
        <title>The Global Catalogue of Microorganisms (GCM) 10K type strain sequencing project: providing services to taxonomists for standard genome sequencing and annotation.</title>
        <authorList>
            <consortium name="The Broad Institute Genomics Platform"/>
            <consortium name="The Broad Institute Genome Sequencing Center for Infectious Disease"/>
            <person name="Wu L."/>
            <person name="Ma J."/>
        </authorList>
    </citation>
    <scope>NUCLEOTIDE SEQUENCE [LARGE SCALE GENOMIC DNA]</scope>
    <source>
        <strain evidence="3">JCM 18325</strain>
    </source>
</reference>
<accession>A0ABP9C837</accession>
<proteinExistence type="predicted"/>
<organism evidence="2 3">
    <name type="scientific">Litoribaculum gwangyangense</name>
    <dbReference type="NCBI Taxonomy" id="1130722"/>
    <lineage>
        <taxon>Bacteria</taxon>
        <taxon>Pseudomonadati</taxon>
        <taxon>Bacteroidota</taxon>
        <taxon>Flavobacteriia</taxon>
        <taxon>Flavobacteriales</taxon>
        <taxon>Flavobacteriaceae</taxon>
        <taxon>Litoribaculum</taxon>
    </lineage>
</organism>
<gene>
    <name evidence="2" type="ORF">GCM10023330_10910</name>
</gene>
<keyword evidence="1" id="KW-0812">Transmembrane</keyword>
<dbReference type="Proteomes" id="UP001501433">
    <property type="component" value="Unassembled WGS sequence"/>
</dbReference>
<protein>
    <submittedName>
        <fullName evidence="2">Uncharacterized protein</fullName>
    </submittedName>
</protein>
<dbReference type="InterPro" id="IPR045749">
    <property type="entry name" value="DUF6090"/>
</dbReference>
<name>A0ABP9C837_9FLAO</name>
<evidence type="ECO:0000313" key="3">
    <source>
        <dbReference type="Proteomes" id="UP001501433"/>
    </source>
</evidence>
<feature type="transmembrane region" description="Helical" evidence="1">
    <location>
        <begin position="21"/>
        <end position="42"/>
    </location>
</feature>
<sequence>MIKFFRKIRFDLMEKNKTGKYLKYAIGEIILVVIGILIALQINNWNEHKKEKSQELKQLIALKLEFKKNVITFDSIYNHHVDNEDATQKLINAKNKNYTIETLDSLFFKTIYNYNFDPSRGIYNSLINSGQIELISNELLKYKIAEIQDIVVDYIDDENLVRNYGTNYFIPFIVKEMPYNPLRLYKNRSSEESMLHHELFQKMINNRIFTEHLAILSLYRIGVFEEGEKVKNEYQKIIELINQEITKVE</sequence>
<evidence type="ECO:0000256" key="1">
    <source>
        <dbReference type="SAM" id="Phobius"/>
    </source>
</evidence>
<dbReference type="Pfam" id="PF19578">
    <property type="entry name" value="DUF6090"/>
    <property type="match status" value="1"/>
</dbReference>
<dbReference type="EMBL" id="BAABJW010000002">
    <property type="protein sequence ID" value="GAA4806257.1"/>
    <property type="molecule type" value="Genomic_DNA"/>
</dbReference>
<evidence type="ECO:0000313" key="2">
    <source>
        <dbReference type="EMBL" id="GAA4806257.1"/>
    </source>
</evidence>